<dbReference type="SMART" id="SM00028">
    <property type="entry name" value="TPR"/>
    <property type="match status" value="6"/>
</dbReference>
<dbReference type="SUPFAM" id="SSF48452">
    <property type="entry name" value="TPR-like"/>
    <property type="match status" value="2"/>
</dbReference>
<dbReference type="Gene3D" id="1.25.40.10">
    <property type="entry name" value="Tetratricopeptide repeat domain"/>
    <property type="match status" value="4"/>
</dbReference>
<accession>A0A381Y1P3</accession>
<evidence type="ECO:0000256" key="1">
    <source>
        <dbReference type="SAM" id="Coils"/>
    </source>
</evidence>
<evidence type="ECO:0000313" key="2">
    <source>
        <dbReference type="EMBL" id="SVA70393.1"/>
    </source>
</evidence>
<dbReference type="EMBL" id="UINC01017017">
    <property type="protein sequence ID" value="SVA70393.1"/>
    <property type="molecule type" value="Genomic_DNA"/>
</dbReference>
<feature type="non-terminal residue" evidence="2">
    <location>
        <position position="887"/>
    </location>
</feature>
<protein>
    <recommendedName>
        <fullName evidence="3">Tetratricopeptide repeat-like domain-containing protein</fullName>
    </recommendedName>
</protein>
<organism evidence="2">
    <name type="scientific">marine metagenome</name>
    <dbReference type="NCBI Taxonomy" id="408172"/>
    <lineage>
        <taxon>unclassified sequences</taxon>
        <taxon>metagenomes</taxon>
        <taxon>ecological metagenomes</taxon>
    </lineage>
</organism>
<gene>
    <name evidence="2" type="ORF">METZ01_LOCUS123247</name>
</gene>
<dbReference type="InterPro" id="IPR011990">
    <property type="entry name" value="TPR-like_helical_dom_sf"/>
</dbReference>
<dbReference type="AlphaFoldDB" id="A0A381Y1P3"/>
<sequence length="887" mass="104307">MRPNPFFILLVIASVIVSLVSSVLAESSNNLTVVNTRSGSYPLPVPVLRLPDLPIFSLVSVSEAPVPELPDWHSSRFVPDDPGWLDRSGKYYKEGIVQLFRGNLSLALMRFQTVIEEYPETDWFIPSRFWQGQIFAQRQKYAQSAKSLNLFLNSLKQSRHSERYIDFQDFSRYTLAWLTFKQKKYNEVTDIIEKYENKIDSEKIRSRLLYLRYLANVKLNKNKATLSVLEKLIKDFPNDFEHILLLGEFYYSQKSWRKLTSFVATHSKNTKFYNDSKMEHFLWLGLDAHLNLKQWNKAKKLISSLEKLGVQSTDKLAKAYLKLNLHTKQIEQAWKDWMNIEDQILRTQALRALIHRAVKVEEFNFLLKLETELNSINTYWRSWQDEVELIYAYLYLRLNQIEKSKTFLESSNKYSLKGDDIQSSIVNEESLFLSTVIELISSNYQRAFILIKQLLESYPDSDRLSDYYFWYGVLQYEIEKNSMQTIMAMRQVDINGNRADDRLFLLAKVNHDQQNWAAVNLSLLNLKKLYPESPFLEEGLYLQSQATFEQKQYNLALEILNELQNTFDPLKKPVRAIDLRVRILMAMQRYEQADDVLRRSITMHADFSLIKLRIEVLKHINDPRRIIGVTGLGLGISISEDQGFLFFHQADALYEMKQYEQAYTVYNFALKNPPENKSRFINYRILKTHYELGRIDELEQGASLLLGEVKDDDYASEILHLLSDYFLERKQKEKAKPYLKQLVANYEKSVRQEGLEPEQRVEQIVLIGEIYNDLDEYEQAERWLNHALKSMETVEDGRKKWQLRILREKGFALFKLDKHSKALAASLKVLYLDRSLSDQQMYDLNLRIASSYVKLNRNKEAKAIYRKMLNNFEDSDRQKEVEALLGN</sequence>
<reference evidence="2" key="1">
    <citation type="submission" date="2018-05" db="EMBL/GenBank/DDBJ databases">
        <authorList>
            <person name="Lanie J.A."/>
            <person name="Ng W.-L."/>
            <person name="Kazmierczak K.M."/>
            <person name="Andrzejewski T.M."/>
            <person name="Davidsen T.M."/>
            <person name="Wayne K.J."/>
            <person name="Tettelin H."/>
            <person name="Glass J.I."/>
            <person name="Rusch D."/>
            <person name="Podicherti R."/>
            <person name="Tsui H.-C.T."/>
            <person name="Winkler M.E."/>
        </authorList>
    </citation>
    <scope>NUCLEOTIDE SEQUENCE</scope>
</reference>
<evidence type="ECO:0008006" key="3">
    <source>
        <dbReference type="Google" id="ProtNLM"/>
    </source>
</evidence>
<dbReference type="Pfam" id="PF13174">
    <property type="entry name" value="TPR_6"/>
    <property type="match status" value="1"/>
</dbReference>
<name>A0A381Y1P3_9ZZZZ</name>
<dbReference type="Pfam" id="PF13181">
    <property type="entry name" value="TPR_8"/>
    <property type="match status" value="1"/>
</dbReference>
<proteinExistence type="predicted"/>
<feature type="coiled-coil region" evidence="1">
    <location>
        <begin position="178"/>
        <end position="205"/>
    </location>
</feature>
<dbReference type="InterPro" id="IPR019734">
    <property type="entry name" value="TPR_rpt"/>
</dbReference>
<keyword evidence="1" id="KW-0175">Coiled coil</keyword>